<evidence type="ECO:0000256" key="1">
    <source>
        <dbReference type="SAM" id="MobiDB-lite"/>
    </source>
</evidence>
<name>A0A239MYB3_9ACTN</name>
<dbReference type="RefSeq" id="WP_179280114.1">
    <property type="nucleotide sequence ID" value="NZ_FZOF01000029.1"/>
</dbReference>
<dbReference type="InterPro" id="IPR016024">
    <property type="entry name" value="ARM-type_fold"/>
</dbReference>
<reference evidence="2 3" key="1">
    <citation type="submission" date="2017-06" db="EMBL/GenBank/DDBJ databases">
        <authorList>
            <person name="Kim H.J."/>
            <person name="Triplett B.A."/>
        </authorList>
    </citation>
    <scope>NUCLEOTIDE SEQUENCE [LARGE SCALE GENOMIC DNA]</scope>
    <source>
        <strain evidence="2 3">CGMCC 4.1858</strain>
    </source>
</reference>
<dbReference type="AlphaFoldDB" id="A0A239MYB3"/>
<accession>A0A239MYB3</accession>
<dbReference type="EMBL" id="FZOF01000029">
    <property type="protein sequence ID" value="SNT47741.1"/>
    <property type="molecule type" value="Genomic_DNA"/>
</dbReference>
<gene>
    <name evidence="2" type="ORF">SAMN05216252_12935</name>
</gene>
<dbReference type="Proteomes" id="UP000198280">
    <property type="component" value="Unassembled WGS sequence"/>
</dbReference>
<evidence type="ECO:0000313" key="3">
    <source>
        <dbReference type="Proteomes" id="UP000198280"/>
    </source>
</evidence>
<sequence length="134" mass="14245">MRGPARADDPAVRAAAAAALWAAEGDPAEVVPLPDDLLDTHRQREGADVLALIRPPAARALPRLRSMLTADCEWTRAHAASALWGIGGPAEAPVVVRTLLAAWEENDATSTSHWPASTGWARPRVRSCPTSVRS</sequence>
<dbReference type="Gene3D" id="1.25.10.10">
    <property type="entry name" value="Leucine-rich Repeat Variant"/>
    <property type="match status" value="1"/>
</dbReference>
<dbReference type="InterPro" id="IPR011989">
    <property type="entry name" value="ARM-like"/>
</dbReference>
<evidence type="ECO:0000313" key="2">
    <source>
        <dbReference type="EMBL" id="SNT47741.1"/>
    </source>
</evidence>
<evidence type="ECO:0008006" key="4">
    <source>
        <dbReference type="Google" id="ProtNLM"/>
    </source>
</evidence>
<organism evidence="2 3">
    <name type="scientific">Actinacidiphila glaucinigra</name>
    <dbReference type="NCBI Taxonomy" id="235986"/>
    <lineage>
        <taxon>Bacteria</taxon>
        <taxon>Bacillati</taxon>
        <taxon>Actinomycetota</taxon>
        <taxon>Actinomycetes</taxon>
        <taxon>Kitasatosporales</taxon>
        <taxon>Streptomycetaceae</taxon>
        <taxon>Actinacidiphila</taxon>
    </lineage>
</organism>
<protein>
    <recommendedName>
        <fullName evidence="4">HEAT repeat protein</fullName>
    </recommendedName>
</protein>
<keyword evidence="3" id="KW-1185">Reference proteome</keyword>
<dbReference type="SUPFAM" id="SSF48371">
    <property type="entry name" value="ARM repeat"/>
    <property type="match status" value="1"/>
</dbReference>
<proteinExistence type="predicted"/>
<feature type="region of interest" description="Disordered" evidence="1">
    <location>
        <begin position="107"/>
        <end position="134"/>
    </location>
</feature>